<proteinExistence type="predicted"/>
<dbReference type="InterPro" id="IPR052147">
    <property type="entry name" value="PP2-like/Lectin"/>
</dbReference>
<feature type="region of interest" description="Disordered" evidence="1">
    <location>
        <begin position="1"/>
        <end position="49"/>
    </location>
</feature>
<sequence>MGASMSTSRQETPPSDSSRAGDGGAVAVVASSAASGTGSNSNQAQSKRAPLPHKFHEIVAQAATGVTAAAAAELEDQAYSTGVYLAGKTKKYWVHEKTRCNCFMLFARALSITWSDDPRYWIWHPVKETNDSEIEAASLQNVCWLEVHGKLELSHLTPGASYDVVFQVMLTEPAYGWSVPVNLRLRFPDGTVQERKEKLQERPTKQWLELKAGEVKAQPGGVGHSGELEISLFEYDGGLWKKGLLIKGVKIVPKE</sequence>
<dbReference type="OrthoDB" id="533833at2759"/>
<comment type="caution">
    <text evidence="2">The sequence shown here is derived from an EMBL/GenBank/DDBJ whole genome shotgun (WGS) entry which is preliminary data.</text>
</comment>
<name>A0A811P634_9POAL</name>
<dbReference type="PANTHER" id="PTHR48478">
    <property type="entry name" value="LECTIN-LIKE"/>
    <property type="match status" value="1"/>
</dbReference>
<protein>
    <submittedName>
        <fullName evidence="2">Uncharacterized protein</fullName>
    </submittedName>
</protein>
<dbReference type="EMBL" id="CAJGYO010000005">
    <property type="protein sequence ID" value="CAD6232783.1"/>
    <property type="molecule type" value="Genomic_DNA"/>
</dbReference>
<dbReference type="Proteomes" id="UP000604825">
    <property type="component" value="Unassembled WGS sequence"/>
</dbReference>
<dbReference type="Pfam" id="PF14299">
    <property type="entry name" value="PP2"/>
    <property type="match status" value="1"/>
</dbReference>
<evidence type="ECO:0000313" key="3">
    <source>
        <dbReference type="Proteomes" id="UP000604825"/>
    </source>
</evidence>
<gene>
    <name evidence="2" type="ORF">NCGR_LOCUS22380</name>
</gene>
<evidence type="ECO:0000313" key="2">
    <source>
        <dbReference type="EMBL" id="CAD6232783.1"/>
    </source>
</evidence>
<feature type="compositionally biased region" description="Low complexity" evidence="1">
    <location>
        <begin position="15"/>
        <end position="41"/>
    </location>
</feature>
<feature type="compositionally biased region" description="Polar residues" evidence="1">
    <location>
        <begin position="1"/>
        <end position="14"/>
    </location>
</feature>
<keyword evidence="3" id="KW-1185">Reference proteome</keyword>
<evidence type="ECO:0000256" key="1">
    <source>
        <dbReference type="SAM" id="MobiDB-lite"/>
    </source>
</evidence>
<accession>A0A811P634</accession>
<dbReference type="GO" id="GO:0030246">
    <property type="term" value="F:carbohydrate binding"/>
    <property type="evidence" value="ECO:0007669"/>
    <property type="project" value="InterPro"/>
</dbReference>
<dbReference type="InterPro" id="IPR025886">
    <property type="entry name" value="PP2-like"/>
</dbReference>
<dbReference type="PANTHER" id="PTHR48478:SF1">
    <property type="entry name" value="LECTIN-LIKE"/>
    <property type="match status" value="1"/>
</dbReference>
<reference evidence="2" key="1">
    <citation type="submission" date="2020-10" db="EMBL/GenBank/DDBJ databases">
        <authorList>
            <person name="Han B."/>
            <person name="Lu T."/>
            <person name="Zhao Q."/>
            <person name="Huang X."/>
            <person name="Zhao Y."/>
        </authorList>
    </citation>
    <scope>NUCLEOTIDE SEQUENCE</scope>
</reference>
<organism evidence="2 3">
    <name type="scientific">Miscanthus lutarioriparius</name>
    <dbReference type="NCBI Taxonomy" id="422564"/>
    <lineage>
        <taxon>Eukaryota</taxon>
        <taxon>Viridiplantae</taxon>
        <taxon>Streptophyta</taxon>
        <taxon>Embryophyta</taxon>
        <taxon>Tracheophyta</taxon>
        <taxon>Spermatophyta</taxon>
        <taxon>Magnoliopsida</taxon>
        <taxon>Liliopsida</taxon>
        <taxon>Poales</taxon>
        <taxon>Poaceae</taxon>
        <taxon>PACMAD clade</taxon>
        <taxon>Panicoideae</taxon>
        <taxon>Andropogonodae</taxon>
        <taxon>Andropogoneae</taxon>
        <taxon>Saccharinae</taxon>
        <taxon>Miscanthus</taxon>
    </lineage>
</organism>
<dbReference type="AlphaFoldDB" id="A0A811P634"/>